<dbReference type="GO" id="GO:0030288">
    <property type="term" value="C:outer membrane-bounded periplasmic space"/>
    <property type="evidence" value="ECO:0007669"/>
    <property type="project" value="TreeGrafter"/>
</dbReference>
<dbReference type="NCBIfam" id="TIGR03002">
    <property type="entry name" value="outer_YhbN_LptA"/>
    <property type="match status" value="1"/>
</dbReference>
<dbReference type="Gene3D" id="2.60.450.10">
    <property type="entry name" value="Lipopolysaccharide (LPS) transport protein A like domain"/>
    <property type="match status" value="1"/>
</dbReference>
<keyword evidence="6" id="KW-1185">Reference proteome</keyword>
<feature type="domain" description="Organic solvent tolerance-like N-terminal" evidence="4">
    <location>
        <begin position="30"/>
        <end position="135"/>
    </location>
</feature>
<dbReference type="OrthoDB" id="9811926at2"/>
<keyword evidence="3" id="KW-0574">Periplasm</keyword>
<dbReference type="eggNOG" id="COG1934">
    <property type="taxonomic scope" value="Bacteria"/>
</dbReference>
<evidence type="ECO:0000313" key="6">
    <source>
        <dbReference type="Proteomes" id="UP000004507"/>
    </source>
</evidence>
<dbReference type="InterPro" id="IPR005653">
    <property type="entry name" value="OstA-like_N"/>
</dbReference>
<protein>
    <recommendedName>
        <fullName evidence="4">Organic solvent tolerance-like N-terminal domain-containing protein</fullName>
    </recommendedName>
</protein>
<dbReference type="STRING" id="314232.SKA53_11553"/>
<dbReference type="GO" id="GO:0017089">
    <property type="term" value="F:glycolipid transfer activity"/>
    <property type="evidence" value="ECO:0007669"/>
    <property type="project" value="TreeGrafter"/>
</dbReference>
<keyword evidence="1" id="KW-0813">Transport</keyword>
<sequence>MLLALAFSTASAQTQINLGALVVDPSAAIEVTSDALSVDQDTGIAVFEGDVLVIQGDLRLSAQRVEVVYGNDTAEIARLIASGGALLANTQDAAEADTADYDITTGLLTLTGDVLVTQGGNVISAQSMIVNVTDGTATMQGRVRTMLQQSTNE</sequence>
<dbReference type="Pfam" id="PF03968">
    <property type="entry name" value="LptD_N"/>
    <property type="match status" value="1"/>
</dbReference>
<dbReference type="InterPro" id="IPR014340">
    <property type="entry name" value="LptA"/>
</dbReference>
<reference evidence="5 6" key="1">
    <citation type="submission" date="2006-01" db="EMBL/GenBank/DDBJ databases">
        <authorList>
            <person name="Hagstrom A."/>
            <person name="Ferriera S."/>
            <person name="Johnson J."/>
            <person name="Kravitz S."/>
            <person name="Halpern A."/>
            <person name="Remington K."/>
            <person name="Beeson K."/>
            <person name="Tran B."/>
            <person name="Rogers Y.-H."/>
            <person name="Friedman R."/>
            <person name="Venter J.C."/>
        </authorList>
    </citation>
    <scope>NUCLEOTIDE SEQUENCE [LARGE SCALE GENOMIC DNA]</scope>
    <source>
        <strain evidence="5 6">SKA53</strain>
    </source>
</reference>
<dbReference type="PANTHER" id="PTHR36504:SF1">
    <property type="entry name" value="LIPOPOLYSACCHARIDE EXPORT SYSTEM PROTEIN LPTA"/>
    <property type="match status" value="1"/>
</dbReference>
<dbReference type="GO" id="GO:0015920">
    <property type="term" value="P:lipopolysaccharide transport"/>
    <property type="evidence" value="ECO:0007669"/>
    <property type="project" value="InterPro"/>
</dbReference>
<name>A3V285_9RHOB</name>
<dbReference type="GO" id="GO:0009279">
    <property type="term" value="C:cell outer membrane"/>
    <property type="evidence" value="ECO:0007669"/>
    <property type="project" value="TreeGrafter"/>
</dbReference>
<evidence type="ECO:0000313" key="5">
    <source>
        <dbReference type="EMBL" id="EAQ07466.1"/>
    </source>
</evidence>
<dbReference type="InterPro" id="IPR052037">
    <property type="entry name" value="LPS_export_LptA"/>
</dbReference>
<dbReference type="PANTHER" id="PTHR36504">
    <property type="entry name" value="LIPOPOLYSACCHARIDE EXPORT SYSTEM PROTEIN LPTA"/>
    <property type="match status" value="1"/>
</dbReference>
<accession>A3V285</accession>
<comment type="caution">
    <text evidence="5">The sequence shown here is derived from an EMBL/GenBank/DDBJ whole genome shotgun (WGS) entry which is preliminary data.</text>
</comment>
<proteinExistence type="predicted"/>
<dbReference type="AlphaFoldDB" id="A3V285"/>
<organism evidence="5 6">
    <name type="scientific">Yoonia vestfoldensis SKA53</name>
    <dbReference type="NCBI Taxonomy" id="314232"/>
    <lineage>
        <taxon>Bacteria</taxon>
        <taxon>Pseudomonadati</taxon>
        <taxon>Pseudomonadota</taxon>
        <taxon>Alphaproteobacteria</taxon>
        <taxon>Rhodobacterales</taxon>
        <taxon>Paracoccaceae</taxon>
        <taxon>Yoonia</taxon>
    </lineage>
</organism>
<evidence type="ECO:0000256" key="2">
    <source>
        <dbReference type="ARBA" id="ARBA00022729"/>
    </source>
</evidence>
<evidence type="ECO:0000259" key="4">
    <source>
        <dbReference type="Pfam" id="PF03968"/>
    </source>
</evidence>
<dbReference type="EMBL" id="AAMS01000002">
    <property type="protein sequence ID" value="EAQ07466.1"/>
    <property type="molecule type" value="Genomic_DNA"/>
</dbReference>
<gene>
    <name evidence="5" type="ORF">SKA53_11553</name>
</gene>
<dbReference type="Proteomes" id="UP000004507">
    <property type="component" value="Unassembled WGS sequence"/>
</dbReference>
<dbReference type="HOGENOM" id="CLU_095993_0_2_5"/>
<evidence type="ECO:0000256" key="1">
    <source>
        <dbReference type="ARBA" id="ARBA00022448"/>
    </source>
</evidence>
<evidence type="ECO:0000256" key="3">
    <source>
        <dbReference type="ARBA" id="ARBA00022764"/>
    </source>
</evidence>
<keyword evidence="2" id="KW-0732">Signal</keyword>
<dbReference type="GO" id="GO:0001530">
    <property type="term" value="F:lipopolysaccharide binding"/>
    <property type="evidence" value="ECO:0007669"/>
    <property type="project" value="InterPro"/>
</dbReference>